<dbReference type="EMBL" id="JAGGJA010000017">
    <property type="protein sequence ID" value="MCW9708832.1"/>
    <property type="molecule type" value="Genomic_DNA"/>
</dbReference>
<proteinExistence type="predicted"/>
<dbReference type="RefSeq" id="WP_265767642.1">
    <property type="nucleotide sequence ID" value="NZ_JAGGJA010000017.1"/>
</dbReference>
<comment type="caution">
    <text evidence="1">The sequence shown here is derived from an EMBL/GenBank/DDBJ whole genome shotgun (WGS) entry which is preliminary data.</text>
</comment>
<name>A0ABT3PSJ3_9BACT</name>
<organism evidence="1 2">
    <name type="scientific">Fodinibius salsisoli</name>
    <dbReference type="NCBI Taxonomy" id="2820877"/>
    <lineage>
        <taxon>Bacteria</taxon>
        <taxon>Pseudomonadati</taxon>
        <taxon>Balneolota</taxon>
        <taxon>Balneolia</taxon>
        <taxon>Balneolales</taxon>
        <taxon>Balneolaceae</taxon>
        <taxon>Fodinibius</taxon>
    </lineage>
</organism>
<dbReference type="InterPro" id="IPR013406">
    <property type="entry name" value="CHP02574_addiction_mod"/>
</dbReference>
<gene>
    <name evidence="1" type="ORF">J6I44_18375</name>
</gene>
<accession>A0ABT3PSJ3</accession>
<dbReference type="NCBIfam" id="TIGR02574">
    <property type="entry name" value="stabl_TIGR02574"/>
    <property type="match status" value="1"/>
</dbReference>
<protein>
    <submittedName>
        <fullName evidence="1">Addiction module protein</fullName>
    </submittedName>
</protein>
<sequence>MTKEEIIEKILKWPADERKEIAKALLASLDDRESVLTDKQIETIKRRVNEIESGEANMIPLSEVKKEMRKRFPKKHHYPL</sequence>
<dbReference type="Proteomes" id="UP001207918">
    <property type="component" value="Unassembled WGS sequence"/>
</dbReference>
<keyword evidence="2" id="KW-1185">Reference proteome</keyword>
<reference evidence="1 2" key="1">
    <citation type="submission" date="2021-03" db="EMBL/GenBank/DDBJ databases">
        <title>Aliifodinibius sp. nov., a new bacterium isolated from saline soil.</title>
        <authorList>
            <person name="Galisteo C."/>
            <person name="De La Haba R."/>
            <person name="Sanchez-Porro C."/>
            <person name="Ventosa A."/>
        </authorList>
    </citation>
    <scope>NUCLEOTIDE SEQUENCE [LARGE SCALE GENOMIC DNA]</scope>
    <source>
        <strain evidence="1 2">1BSP15-2V2</strain>
    </source>
</reference>
<evidence type="ECO:0000313" key="1">
    <source>
        <dbReference type="EMBL" id="MCW9708832.1"/>
    </source>
</evidence>
<evidence type="ECO:0000313" key="2">
    <source>
        <dbReference type="Proteomes" id="UP001207918"/>
    </source>
</evidence>
<dbReference type="Pfam" id="PF09720">
    <property type="entry name" value="Unstab_antitox"/>
    <property type="match status" value="1"/>
</dbReference>